<keyword evidence="2" id="KW-1133">Transmembrane helix</keyword>
<evidence type="ECO:0000256" key="2">
    <source>
        <dbReference type="SAM" id="Phobius"/>
    </source>
</evidence>
<feature type="compositionally biased region" description="Basic and acidic residues" evidence="1">
    <location>
        <begin position="812"/>
        <end position="841"/>
    </location>
</feature>
<dbReference type="AlphaFoldDB" id="A0A037ZMP5"/>
<protein>
    <submittedName>
        <fullName evidence="3">ATPase</fullName>
    </submittedName>
</protein>
<dbReference type="EMBL" id="JFKE01000003">
    <property type="protein sequence ID" value="KAJ56096.1"/>
    <property type="molecule type" value="Genomic_DNA"/>
</dbReference>
<gene>
    <name evidence="3" type="ORF">ACMU_10080</name>
</gene>
<feature type="transmembrane region" description="Helical" evidence="2">
    <location>
        <begin position="129"/>
        <end position="149"/>
    </location>
</feature>
<keyword evidence="2" id="KW-0472">Membrane</keyword>
<evidence type="ECO:0000256" key="1">
    <source>
        <dbReference type="SAM" id="MobiDB-lite"/>
    </source>
</evidence>
<name>A0A037ZMP5_9RHOB</name>
<dbReference type="InterPro" id="IPR012683">
    <property type="entry name" value="CHP02302_TM"/>
</dbReference>
<feature type="region of interest" description="Disordered" evidence="1">
    <location>
        <begin position="518"/>
        <end position="543"/>
    </location>
</feature>
<dbReference type="Pfam" id="PF13779">
    <property type="entry name" value="DUF4175"/>
    <property type="match status" value="1"/>
</dbReference>
<keyword evidence="2" id="KW-0812">Transmembrane</keyword>
<proteinExistence type="predicted"/>
<feature type="transmembrane region" description="Helical" evidence="2">
    <location>
        <begin position="35"/>
        <end position="54"/>
    </location>
</feature>
<dbReference type="STRING" id="1454373.ACMU_10080"/>
<feature type="transmembrane region" description="Helical" evidence="2">
    <location>
        <begin position="9"/>
        <end position="29"/>
    </location>
</feature>
<feature type="region of interest" description="Disordered" evidence="1">
    <location>
        <begin position="626"/>
        <end position="841"/>
    </location>
</feature>
<feature type="compositionally biased region" description="Gly residues" evidence="1">
    <location>
        <begin position="653"/>
        <end position="674"/>
    </location>
</feature>
<accession>A0A037ZMP5</accession>
<evidence type="ECO:0000313" key="3">
    <source>
        <dbReference type="EMBL" id="KAJ56096.1"/>
    </source>
</evidence>
<dbReference type="OrthoDB" id="8477685at2"/>
<reference evidence="3 4" key="1">
    <citation type="submission" date="2014-03" db="EMBL/GenBank/DDBJ databases">
        <title>Draft Genome Sequence of Actibacterium mucosum KCTC 23349, a Marine Alphaproteobacterium with Complex Ionic Requirements Isolated from Mediterranean Seawater at Malvarrosa Beach, Valencia, Spain.</title>
        <authorList>
            <person name="Arahal D.R."/>
            <person name="Shao Z."/>
            <person name="Lai Q."/>
            <person name="Pujalte M.J."/>
        </authorList>
    </citation>
    <scope>NUCLEOTIDE SEQUENCE [LARGE SCALE GENOMIC DNA]</scope>
    <source>
        <strain evidence="3 4">KCTC 23349</strain>
    </source>
</reference>
<evidence type="ECO:0000313" key="4">
    <source>
        <dbReference type="Proteomes" id="UP000026249"/>
    </source>
</evidence>
<comment type="caution">
    <text evidence="3">The sequence shown here is derived from an EMBL/GenBank/DDBJ whole genome shotgun (WGS) entry which is preliminary data.</text>
</comment>
<feature type="compositionally biased region" description="Low complexity" evidence="1">
    <location>
        <begin position="759"/>
        <end position="774"/>
    </location>
</feature>
<dbReference type="Proteomes" id="UP000026249">
    <property type="component" value="Unassembled WGS sequence"/>
</dbReference>
<feature type="compositionally biased region" description="Basic and acidic residues" evidence="1">
    <location>
        <begin position="681"/>
        <end position="690"/>
    </location>
</feature>
<sequence length="841" mass="91423">MVVERAARAFWPAGSLALLAFGLVSLGLYRVVPPMAAMILTGLAGLGVLGLLAHGARRFRWPTRAAALQRLDDSLPHAPITTLLDQQAVGAQDGASRAVWAAHRARLRKRLDGLQPVAPRPALHLHDRYAFGLLACTLALTGLVFGTGLRPGEVAGVVAQSGQTVAAGPAWEGWVEPPSFTGKPTLYLNDLGGETLTVPQGSRVTLRLYGEADSLQVVEDVSGGEAFPLADPMAQSFEIARAGEMRIDGPGGRAWQVLLSPDGLPSVEFNGAMRRRADGELQQPFAGADDYGVVLGRAQIDLNLAAVSRQHGLVANPDPRPEILLDLPMPISGDRASFEELLIENLSEHPWVGLPVQIRLSVDDARGQTGFSDNLATELPGQRFFDPLAKAVIEQRRDLLWARSNGTRVLQILRAVSYKPDDVFREGSAYGAMQQVLRDLAEAAKGDLTPEQQQELADALWDLANLIEFGDLSDAAERLKRAQERLEEAMRNGASDEEIAELMQELRDAMNEYIRQLAQQQQNQQQPGDGTDQPGSGEQEQREITGEQLQELLDEIQRLMEEGRMAEAMQLMERLSQMMENLQVTQNPNGQSTPGQEAMEGLGETLREQQGLSDQAFRDLQEQFNPGAQAGQSGQNEGRNGGEGRGSSHEGQQGEGQGQGGDQPGAQSGDGGQGQPQSLAERQRALRRQLEQQQQNLPGVGGEAGRQARDALDRAGRAMDRAERNLREGDLAGALDDQADAVDALRDGMQNLGEALAEQRQQQQGQQGQQVGQGDPNGRRDPLGREDTGRGGLESDENLLGQGNDPFAQARDLLDEIRRRSAEQERSTEERDYLNRLLDKF</sequence>
<feature type="compositionally biased region" description="Basic and acidic residues" evidence="1">
    <location>
        <begin position="706"/>
        <end position="730"/>
    </location>
</feature>
<keyword evidence="4" id="KW-1185">Reference proteome</keyword>
<feature type="compositionally biased region" description="Basic and acidic residues" evidence="1">
    <location>
        <begin position="777"/>
        <end position="789"/>
    </location>
</feature>
<organism evidence="3 4">
    <name type="scientific">Actibacterium mucosum KCTC 23349</name>
    <dbReference type="NCBI Taxonomy" id="1454373"/>
    <lineage>
        <taxon>Bacteria</taxon>
        <taxon>Pseudomonadati</taxon>
        <taxon>Pseudomonadota</taxon>
        <taxon>Alphaproteobacteria</taxon>
        <taxon>Rhodobacterales</taxon>
        <taxon>Roseobacteraceae</taxon>
        <taxon>Actibacterium</taxon>
    </lineage>
</organism>